<organism evidence="3 4">
    <name type="scientific">Mariniflexile aquimaris</name>
    <dbReference type="NCBI Taxonomy" id="881009"/>
    <lineage>
        <taxon>Bacteria</taxon>
        <taxon>Pseudomonadati</taxon>
        <taxon>Bacteroidota</taxon>
        <taxon>Flavobacteriia</taxon>
        <taxon>Flavobacteriales</taxon>
        <taxon>Flavobacteriaceae</taxon>
        <taxon>Mariniflexile</taxon>
    </lineage>
</organism>
<reference evidence="4" key="1">
    <citation type="journal article" date="2019" name="Int. J. Syst. Evol. Microbiol.">
        <title>The Global Catalogue of Microorganisms (GCM) 10K type strain sequencing project: providing services to taxonomists for standard genome sequencing and annotation.</title>
        <authorList>
            <consortium name="The Broad Institute Genomics Platform"/>
            <consortium name="The Broad Institute Genome Sequencing Center for Infectious Disease"/>
            <person name="Wu L."/>
            <person name="Ma J."/>
        </authorList>
    </citation>
    <scope>NUCLEOTIDE SEQUENCE [LARGE SCALE GENOMIC DNA]</scope>
    <source>
        <strain evidence="4">CCUG 60529</strain>
    </source>
</reference>
<name>A0ABW3BMQ7_9FLAO</name>
<dbReference type="PROSITE" id="PS51257">
    <property type="entry name" value="PROKAR_LIPOPROTEIN"/>
    <property type="match status" value="1"/>
</dbReference>
<dbReference type="InterPro" id="IPR025970">
    <property type="entry name" value="SusE"/>
</dbReference>
<feature type="domain" description="SusE outer membrane protein" evidence="2">
    <location>
        <begin position="32"/>
        <end position="130"/>
    </location>
</feature>
<comment type="caution">
    <text evidence="3">The sequence shown here is derived from an EMBL/GenBank/DDBJ whole genome shotgun (WGS) entry which is preliminary data.</text>
</comment>
<keyword evidence="1" id="KW-0732">Signal</keyword>
<dbReference type="RefSeq" id="WP_379938541.1">
    <property type="nucleotide sequence ID" value="NZ_JBHTIB010000002.1"/>
</dbReference>
<feature type="chain" id="PRO_5045497221" evidence="1">
    <location>
        <begin position="27"/>
        <end position="376"/>
    </location>
</feature>
<dbReference type="EMBL" id="JBHTIB010000002">
    <property type="protein sequence ID" value="MFD0834319.1"/>
    <property type="molecule type" value="Genomic_DNA"/>
</dbReference>
<dbReference type="Gene3D" id="2.60.40.3620">
    <property type="match status" value="1"/>
</dbReference>
<evidence type="ECO:0000313" key="3">
    <source>
        <dbReference type="EMBL" id="MFD0834319.1"/>
    </source>
</evidence>
<proteinExistence type="predicted"/>
<evidence type="ECO:0000259" key="2">
    <source>
        <dbReference type="Pfam" id="PF14292"/>
    </source>
</evidence>
<dbReference type="Proteomes" id="UP001597011">
    <property type="component" value="Unassembled WGS sequence"/>
</dbReference>
<evidence type="ECO:0000313" key="4">
    <source>
        <dbReference type="Proteomes" id="UP001597011"/>
    </source>
</evidence>
<feature type="signal peptide" evidence="1">
    <location>
        <begin position="1"/>
        <end position="26"/>
    </location>
</feature>
<protein>
    <submittedName>
        <fullName evidence="3">SusE domain-containing protein</fullName>
    </submittedName>
</protein>
<gene>
    <name evidence="3" type="ORF">ACFQ0I_00970</name>
</gene>
<evidence type="ECO:0000256" key="1">
    <source>
        <dbReference type="SAM" id="SignalP"/>
    </source>
</evidence>
<sequence>MKNLKNISIYMLTVFTILLMSSCTDTTDTFSVSDTDPVVLSDLAITDIELDAVNTNNPAITLNWTEADYGQQAAVKYSIEFAGNSDFTNSVVVATITGNTTVTMSVNELNAAAGNAGLSPFEWNTIYARVVSSLGTQTGLPVASNTISFNVYPYFNYTFEDYYLVGNGVAPGWNNNNNNPALFRDSGNSNLFYYTGYFNKASSDFSEGRFKILETRGLWQPQWGVVENEGSDTPKAAGDIAGNPGTQSSDPGRFGVSASGYYEFTINFSSKKYTMTAYNATGAANFTGIELFGSAATTTAMIKSTFDGHIWNIPNIRLVPGDLQFKTNTGAVWAGTTEFSGQATLNGGSIPVVVEDDYEVWFNDLTGRYIMIPLNL</sequence>
<accession>A0ABW3BMQ7</accession>
<keyword evidence="4" id="KW-1185">Reference proteome</keyword>
<dbReference type="Pfam" id="PF14292">
    <property type="entry name" value="SusE"/>
    <property type="match status" value="1"/>
</dbReference>